<evidence type="ECO:0000256" key="2">
    <source>
        <dbReference type="ARBA" id="ARBA00023125"/>
    </source>
</evidence>
<dbReference type="SMART" id="SM00342">
    <property type="entry name" value="HTH_ARAC"/>
    <property type="match status" value="1"/>
</dbReference>
<organism evidence="5 6">
    <name type="scientific">Flavobacterium kayseriense</name>
    <dbReference type="NCBI Taxonomy" id="2764714"/>
    <lineage>
        <taxon>Bacteria</taxon>
        <taxon>Pseudomonadati</taxon>
        <taxon>Bacteroidota</taxon>
        <taxon>Flavobacteriia</taxon>
        <taxon>Flavobacteriales</taxon>
        <taxon>Flavobacteriaceae</taxon>
        <taxon>Flavobacterium</taxon>
    </lineage>
</organism>
<dbReference type="PROSITE" id="PS01124">
    <property type="entry name" value="HTH_ARAC_FAMILY_2"/>
    <property type="match status" value="1"/>
</dbReference>
<dbReference type="Gene3D" id="1.10.10.60">
    <property type="entry name" value="Homeodomain-like"/>
    <property type="match status" value="1"/>
</dbReference>
<dbReference type="SUPFAM" id="SSF46689">
    <property type="entry name" value="Homeodomain-like"/>
    <property type="match status" value="1"/>
</dbReference>
<keyword evidence="2" id="KW-0238">DNA-binding</keyword>
<evidence type="ECO:0000313" key="5">
    <source>
        <dbReference type="EMBL" id="MBC5840067.1"/>
    </source>
</evidence>
<dbReference type="RefSeq" id="WP_187008667.1">
    <property type="nucleotide sequence ID" value="NZ_JACRUI010000001.1"/>
</dbReference>
<dbReference type="Pfam" id="PF12833">
    <property type="entry name" value="HTH_18"/>
    <property type="match status" value="1"/>
</dbReference>
<keyword evidence="3" id="KW-0804">Transcription</keyword>
<dbReference type="PANTHER" id="PTHR43280:SF2">
    <property type="entry name" value="HTH-TYPE TRANSCRIPTIONAL REGULATOR EXSA"/>
    <property type="match status" value="1"/>
</dbReference>
<evidence type="ECO:0000256" key="1">
    <source>
        <dbReference type="ARBA" id="ARBA00023015"/>
    </source>
</evidence>
<evidence type="ECO:0000259" key="4">
    <source>
        <dbReference type="PROSITE" id="PS01124"/>
    </source>
</evidence>
<gene>
    <name evidence="5" type="ORF">H8R23_01510</name>
</gene>
<dbReference type="PANTHER" id="PTHR43280">
    <property type="entry name" value="ARAC-FAMILY TRANSCRIPTIONAL REGULATOR"/>
    <property type="match status" value="1"/>
</dbReference>
<evidence type="ECO:0000256" key="3">
    <source>
        <dbReference type="ARBA" id="ARBA00023163"/>
    </source>
</evidence>
<dbReference type="InterPro" id="IPR018060">
    <property type="entry name" value="HTH_AraC"/>
</dbReference>
<dbReference type="InterPro" id="IPR009057">
    <property type="entry name" value="Homeodomain-like_sf"/>
</dbReference>
<dbReference type="EMBL" id="JACRUJ010000001">
    <property type="protein sequence ID" value="MBC5840067.1"/>
    <property type="molecule type" value="Genomic_DNA"/>
</dbReference>
<protein>
    <submittedName>
        <fullName evidence="5">Helix-turn-helix transcriptional regulator</fullName>
    </submittedName>
</protein>
<sequence length="186" mass="21236">MNLYIKNMVCGRCETAVKKELDSMNIPYSDIQLGVVELNRTLEEEEKEELSKNLKTLGFELLDDKTSQTIARIKNLIVDLVHYQNVKPKINLSTYLSAELLQDYGAISTLFSENEGVTIEHYFIAQKIERVKELLLYNELTLSEIAHQLHYSTVGHLSNQFKKTTGITPTAFKISNKVARKQLDAL</sequence>
<evidence type="ECO:0000313" key="6">
    <source>
        <dbReference type="Proteomes" id="UP000629963"/>
    </source>
</evidence>
<keyword evidence="6" id="KW-1185">Reference proteome</keyword>
<keyword evidence="1" id="KW-0805">Transcription regulation</keyword>
<proteinExistence type="predicted"/>
<reference evidence="5 6" key="1">
    <citation type="submission" date="2020-08" db="EMBL/GenBank/DDBJ databases">
        <title>Description of novel Flavobacterium F-380 isolate.</title>
        <authorList>
            <person name="Saticioglu I.B."/>
            <person name="Duman M."/>
            <person name="Altun S."/>
        </authorList>
    </citation>
    <scope>NUCLEOTIDE SEQUENCE [LARGE SCALE GENOMIC DNA]</scope>
    <source>
        <strain evidence="5 6">F-380</strain>
    </source>
</reference>
<dbReference type="Proteomes" id="UP000629963">
    <property type="component" value="Unassembled WGS sequence"/>
</dbReference>
<comment type="caution">
    <text evidence="5">The sequence shown here is derived from an EMBL/GenBank/DDBJ whole genome shotgun (WGS) entry which is preliminary data.</text>
</comment>
<name>A0ABR7J4C7_9FLAO</name>
<accession>A0ABR7J4C7</accession>
<feature type="domain" description="HTH araC/xylS-type" evidence="4">
    <location>
        <begin position="107"/>
        <end position="175"/>
    </location>
</feature>